<feature type="domain" description="Telomere-associated protein Rif1 N-terminal" evidence="8">
    <location>
        <begin position="350"/>
        <end position="685"/>
    </location>
</feature>
<dbReference type="InterPro" id="IPR011989">
    <property type="entry name" value="ARM-like"/>
</dbReference>
<feature type="compositionally biased region" description="Polar residues" evidence="7">
    <location>
        <begin position="37"/>
        <end position="51"/>
    </location>
</feature>
<sequence length="1752" mass="195781">MDSTVIKSNKRKKPASSEAQSPSSEVQSPSSEVQSPRSIPSASASGKTKTSLRQRREQDLSYLQRPTAKPSTHPLQAPLNSNFDRPNTRAHRSLDPGSDAAELKPPPGTSKVRKKKAESVEPSSAVADVGNENSLTSETSQAILEIDRAISETEAQEQEDSVETIEFVRSDEDQAESNDLDEDAVEDSSTSSDARAVSSEPTAISETPEASEPAAATEEAQLEHQNERPSTPPPAPTPDGDYLTTVPSTPTRIPAQIAIVHSSPSKRVAFSPNKQESRLSTPSTIPTMNLRSILKTNMRLPFQVEDADITGQGSGGVSRRDPINDTLANDDDLTVVESFVKMAIEALGSDDLQLRAATYTSLQTKFRADNDTLHLEEVRATIRTFTTYLLRDLDPSNPSNLVQAGLKCAGYYLFNHSFVVLFTAKETESLLKSILRIINTTDEKPICNIAVWCLASARVPPKFLVPFLPMMVRAFSENLDSRFKSLSIMNESLLAREVLPQVQTWLIPVIMKLVNNTPGIRSKALELITLATPKLIEKEDPRRIQVIQRFMKDHSTGFFELLTQNFLDSGDEVYAITVWGAMVTLIGRLLHKSPSLNPLLKMAEKCFNSTSPRRTEIKMAAFQAWTRLIYNFAIGGHIASEKPLKLMLTPIRNGFHAERLNRVRLACANAWVSLIYAVGPKLSENAEQVLFEQLRHVAVDPSEHIRDLVLRLLMALFSNTGGQELVEGRQNIVPGTISFADLGLSDAVWVRTALLDEGLDCLHSTIAMQPKLTEVTFEDWRASALTGLPLLSQRCARTWETIVWAVRDINGQEKELRATTEADLAMSRLLQFIEKISLQSPKEITPKEWSEKNQRGLVYLRNDMHAADYIYRADTVHYFYSSLVDIFSAKTLASHRYRIRDWIRAEIYSAVHQSSEPLLLATDFMERSSDENQELILTPIESILKTWLVTGESILRTAFETSFWQAVATLVDMSKSGINVFQGMYQAMRHMNDIKSRRRLRTPRPEDEPCLLPPLIFRDFQCKYWSIIAQRLGTTIHNTNELADHVSKANDRGYEDLFELMTYPFMILHDPDKLVPQLDQMDSTQQTLMSQETEPTTEEVQFMDKFRTICMPTWTDLLRNVYKVIQHKFGNANAAMDLLARSIRNCYHWRLPFICNLDHLLSLCAFLFDKAYKAIKTTQRLCEDAEIPPIQESTFILMEKIINKGPSSLTVEWLQQLQQPIIQWMEDPLDNITNLPKASRRAYQARIETLWNNCVLAKLMNCSTEDNSRGSTNVFGSVIMPRLSTIRSAAQQTAAMTENALPSTPSTGLQGYRDSEKNTILYNSKTLAFISPLLFVGLNSLRKSIVNKTLEFWNKTFGLSTTDLEYPEDLVSILRQLKPVASINLPGWPYEDNSQTEVPQFASLSQEMLSLPSELNVRSSLSKLLKLKADTAAQLAQNRKKNDVQDLAQENVSGSGRTDTTATSGSRSRTMTSGSGRASTPENTSSSDTDSSEQSNDESRNLRKRKRDKAQAANSLDTTHGTPTKRIKGPTIPGASQDESDSSSRANRNDMVVIKVEQPSSPREWELQPLLKPYNVADDVSTLDGLLGEGDETENHESQITGSNITNGKGLKGTNPVVEGGNAWEMQETTTSSIEMWDSSTTSHTAERIKSKSTHGLSSGSSVMAMAQEMEMDIIPMVPFLVSQESQDVSIPIDTSEDFTNVVQWLVDKRVVIGQMDMRQLSELQSKLVTLNQTVCEVWGRLIKDKDRSAGQ</sequence>
<feature type="region of interest" description="Disordered" evidence="7">
    <location>
        <begin position="1"/>
        <end position="247"/>
    </location>
</feature>
<dbReference type="GO" id="GO:0005634">
    <property type="term" value="C:nucleus"/>
    <property type="evidence" value="ECO:0007669"/>
    <property type="project" value="UniProtKB-SubCell"/>
</dbReference>
<feature type="compositionally biased region" description="Acidic residues" evidence="7">
    <location>
        <begin position="154"/>
        <end position="163"/>
    </location>
</feature>
<evidence type="ECO:0000256" key="2">
    <source>
        <dbReference type="ARBA" id="ARBA00004574"/>
    </source>
</evidence>
<evidence type="ECO:0000256" key="6">
    <source>
        <dbReference type="ARBA" id="ARBA00023306"/>
    </source>
</evidence>
<accession>A0A9P6LUK3</accession>
<feature type="region of interest" description="Disordered" evidence="7">
    <location>
        <begin position="264"/>
        <end position="284"/>
    </location>
</feature>
<dbReference type="OrthoDB" id="9976382at2759"/>
<evidence type="ECO:0000256" key="3">
    <source>
        <dbReference type="ARBA" id="ARBA00022454"/>
    </source>
</evidence>
<reference evidence="9" key="1">
    <citation type="journal article" date="2020" name="Fungal Divers.">
        <title>Resolving the Mortierellaceae phylogeny through synthesis of multi-gene phylogenetics and phylogenomics.</title>
        <authorList>
            <person name="Vandepol N."/>
            <person name="Liber J."/>
            <person name="Desiro A."/>
            <person name="Na H."/>
            <person name="Kennedy M."/>
            <person name="Barry K."/>
            <person name="Grigoriev I.V."/>
            <person name="Miller A.N."/>
            <person name="O'Donnell K."/>
            <person name="Stajich J.E."/>
            <person name="Bonito G."/>
        </authorList>
    </citation>
    <scope>NUCLEOTIDE SEQUENCE</scope>
    <source>
        <strain evidence="9">MES-2147</strain>
    </source>
</reference>
<proteinExistence type="predicted"/>
<feature type="compositionally biased region" description="Polar residues" evidence="7">
    <location>
        <begin position="131"/>
        <end position="142"/>
    </location>
</feature>
<feature type="region of interest" description="Disordered" evidence="7">
    <location>
        <begin position="1636"/>
        <end position="1661"/>
    </location>
</feature>
<keyword evidence="6" id="KW-0131">Cell cycle</keyword>
<feature type="region of interest" description="Disordered" evidence="7">
    <location>
        <begin position="1436"/>
        <end position="1549"/>
    </location>
</feature>
<dbReference type="InterPro" id="IPR016024">
    <property type="entry name" value="ARM-type_fold"/>
</dbReference>
<evidence type="ECO:0000256" key="4">
    <source>
        <dbReference type="ARBA" id="ARBA00022895"/>
    </source>
</evidence>
<feature type="compositionally biased region" description="Polar residues" evidence="7">
    <location>
        <begin position="69"/>
        <end position="85"/>
    </location>
</feature>
<dbReference type="GO" id="GO:0003677">
    <property type="term" value="F:DNA binding"/>
    <property type="evidence" value="ECO:0007669"/>
    <property type="project" value="UniProtKB-KW"/>
</dbReference>
<dbReference type="Pfam" id="PF12231">
    <property type="entry name" value="Rif1_N"/>
    <property type="match status" value="1"/>
</dbReference>
<evidence type="ECO:0000256" key="1">
    <source>
        <dbReference type="ARBA" id="ARBA00004123"/>
    </source>
</evidence>
<feature type="compositionally biased region" description="Low complexity" evidence="7">
    <location>
        <begin position="1453"/>
        <end position="1494"/>
    </location>
</feature>
<keyword evidence="4" id="KW-0779">Telomere</keyword>
<comment type="subcellular location">
    <subcellularLocation>
        <location evidence="2">Chromosome</location>
        <location evidence="2">Telomere</location>
    </subcellularLocation>
    <subcellularLocation>
        <location evidence="1">Nucleus</location>
    </subcellularLocation>
</comment>
<dbReference type="EMBL" id="JAAAHW010009372">
    <property type="protein sequence ID" value="KAF9942136.1"/>
    <property type="molecule type" value="Genomic_DNA"/>
</dbReference>
<comment type="caution">
    <text evidence="9">The sequence shown here is derived from an EMBL/GenBank/DDBJ whole genome shotgun (WGS) entry which is preliminary data.</text>
</comment>
<keyword evidence="3" id="KW-0158">Chromosome</keyword>
<keyword evidence="9" id="KW-0238">DNA-binding</keyword>
<dbReference type="GO" id="GO:0000723">
    <property type="term" value="P:telomere maintenance"/>
    <property type="evidence" value="ECO:0007669"/>
    <property type="project" value="TreeGrafter"/>
</dbReference>
<protein>
    <submittedName>
        <fullName evidence="9">DNA-binding protein rif1</fullName>
    </submittedName>
</protein>
<keyword evidence="5" id="KW-0539">Nucleus</keyword>
<feature type="compositionally biased region" description="Polar residues" evidence="7">
    <location>
        <begin position="1598"/>
        <end position="1607"/>
    </location>
</feature>
<name>A0A9P6LUK3_9FUNG</name>
<evidence type="ECO:0000313" key="10">
    <source>
        <dbReference type="Proteomes" id="UP000749646"/>
    </source>
</evidence>
<feature type="compositionally biased region" description="Polar residues" evidence="7">
    <location>
        <begin position="272"/>
        <end position="284"/>
    </location>
</feature>
<organism evidence="9 10">
    <name type="scientific">Modicella reniformis</name>
    <dbReference type="NCBI Taxonomy" id="1440133"/>
    <lineage>
        <taxon>Eukaryota</taxon>
        <taxon>Fungi</taxon>
        <taxon>Fungi incertae sedis</taxon>
        <taxon>Mucoromycota</taxon>
        <taxon>Mortierellomycotina</taxon>
        <taxon>Mortierellomycetes</taxon>
        <taxon>Mortierellales</taxon>
        <taxon>Mortierellaceae</taxon>
        <taxon>Modicella</taxon>
    </lineage>
</organism>
<dbReference type="PANTHER" id="PTHR22928">
    <property type="entry name" value="TELOMERE-ASSOCIATED PROTEIN RIF1"/>
    <property type="match status" value="1"/>
</dbReference>
<evidence type="ECO:0000256" key="7">
    <source>
        <dbReference type="SAM" id="MobiDB-lite"/>
    </source>
</evidence>
<evidence type="ECO:0000259" key="8">
    <source>
        <dbReference type="Pfam" id="PF12231"/>
    </source>
</evidence>
<gene>
    <name evidence="9" type="primary">RIF1</name>
    <name evidence="9" type="ORF">BGZ65_008781</name>
</gene>
<keyword evidence="10" id="KW-1185">Reference proteome</keyword>
<dbReference type="GO" id="GO:0000781">
    <property type="term" value="C:chromosome, telomeric region"/>
    <property type="evidence" value="ECO:0007669"/>
    <property type="project" value="UniProtKB-SubCell"/>
</dbReference>
<dbReference type="PANTHER" id="PTHR22928:SF3">
    <property type="entry name" value="TELOMERE-ASSOCIATED PROTEIN RIF1"/>
    <property type="match status" value="1"/>
</dbReference>
<evidence type="ECO:0000313" key="9">
    <source>
        <dbReference type="EMBL" id="KAF9942136.1"/>
    </source>
</evidence>
<feature type="compositionally biased region" description="Low complexity" evidence="7">
    <location>
        <begin position="187"/>
        <end position="219"/>
    </location>
</feature>
<dbReference type="Proteomes" id="UP000749646">
    <property type="component" value="Unassembled WGS sequence"/>
</dbReference>
<dbReference type="SUPFAM" id="SSF48371">
    <property type="entry name" value="ARM repeat"/>
    <property type="match status" value="1"/>
</dbReference>
<evidence type="ECO:0000256" key="5">
    <source>
        <dbReference type="ARBA" id="ARBA00023242"/>
    </source>
</evidence>
<feature type="compositionally biased region" description="Low complexity" evidence="7">
    <location>
        <begin position="16"/>
        <end position="36"/>
    </location>
</feature>
<feature type="compositionally biased region" description="Acidic residues" evidence="7">
    <location>
        <begin position="173"/>
        <end position="186"/>
    </location>
</feature>
<feature type="compositionally biased region" description="Polar residues" evidence="7">
    <location>
        <begin position="1512"/>
        <end position="1522"/>
    </location>
</feature>
<dbReference type="InterPro" id="IPR022031">
    <property type="entry name" value="Rif1_N"/>
</dbReference>
<feature type="region of interest" description="Disordered" evidence="7">
    <location>
        <begin position="1592"/>
        <end position="1619"/>
    </location>
</feature>
<dbReference type="Gene3D" id="1.25.10.10">
    <property type="entry name" value="Leucine-rich Repeat Variant"/>
    <property type="match status" value="1"/>
</dbReference>